<dbReference type="Proteomes" id="UP000269945">
    <property type="component" value="Unassembled WGS sequence"/>
</dbReference>
<reference evidence="2 3" key="1">
    <citation type="submission" date="2018-10" db="EMBL/GenBank/DDBJ databases">
        <authorList>
            <person name="Ekblom R."/>
            <person name="Jareborg N."/>
        </authorList>
    </citation>
    <scope>NUCLEOTIDE SEQUENCE [LARGE SCALE GENOMIC DNA]</scope>
    <source>
        <tissue evidence="2">Muscle</tissue>
    </source>
</reference>
<name>A0A9X9LFT5_GULGU</name>
<dbReference type="EMBL" id="CYRY02002496">
    <property type="protein sequence ID" value="VCW67205.1"/>
    <property type="molecule type" value="Genomic_DNA"/>
</dbReference>
<proteinExistence type="predicted"/>
<evidence type="ECO:0000313" key="2">
    <source>
        <dbReference type="EMBL" id="VCW67205.1"/>
    </source>
</evidence>
<accession>A0A9X9LFT5</accession>
<keyword evidence="3" id="KW-1185">Reference proteome</keyword>
<feature type="region of interest" description="Disordered" evidence="1">
    <location>
        <begin position="17"/>
        <end position="40"/>
    </location>
</feature>
<evidence type="ECO:0000313" key="3">
    <source>
        <dbReference type="Proteomes" id="UP000269945"/>
    </source>
</evidence>
<organism evidence="2 3">
    <name type="scientific">Gulo gulo</name>
    <name type="common">Wolverine</name>
    <name type="synonym">Gluton</name>
    <dbReference type="NCBI Taxonomy" id="48420"/>
    <lineage>
        <taxon>Eukaryota</taxon>
        <taxon>Metazoa</taxon>
        <taxon>Chordata</taxon>
        <taxon>Craniata</taxon>
        <taxon>Vertebrata</taxon>
        <taxon>Euteleostomi</taxon>
        <taxon>Mammalia</taxon>
        <taxon>Eutheria</taxon>
        <taxon>Laurasiatheria</taxon>
        <taxon>Carnivora</taxon>
        <taxon>Caniformia</taxon>
        <taxon>Musteloidea</taxon>
        <taxon>Mustelidae</taxon>
        <taxon>Guloninae</taxon>
        <taxon>Gulo</taxon>
    </lineage>
</organism>
<gene>
    <name evidence="2" type="ORF">BN2614_LOCUS1</name>
</gene>
<evidence type="ECO:0000256" key="1">
    <source>
        <dbReference type="SAM" id="MobiDB-lite"/>
    </source>
</evidence>
<sequence length="40" mass="4439">MICLSCELMRPNAVEFTSKTSKEPQTDMFCPTPMTDLGGK</sequence>
<comment type="caution">
    <text evidence="2">The sequence shown here is derived from an EMBL/GenBank/DDBJ whole genome shotgun (WGS) entry which is preliminary data.</text>
</comment>
<dbReference type="AlphaFoldDB" id="A0A9X9LFT5"/>
<protein>
    <submittedName>
        <fullName evidence="2">Uncharacterized protein</fullName>
    </submittedName>
</protein>